<gene>
    <name evidence="1" type="ORF">E6H05_09015</name>
</gene>
<organism evidence="1 2">
    <name type="scientific">Candidatus Segetimicrobium genomatis</name>
    <dbReference type="NCBI Taxonomy" id="2569760"/>
    <lineage>
        <taxon>Bacteria</taxon>
        <taxon>Bacillati</taxon>
        <taxon>Candidatus Sysuimicrobiota</taxon>
        <taxon>Candidatus Sysuimicrobiia</taxon>
        <taxon>Candidatus Sysuimicrobiales</taxon>
        <taxon>Candidatus Segetimicrobiaceae</taxon>
        <taxon>Candidatus Segetimicrobium</taxon>
    </lineage>
</organism>
<protein>
    <submittedName>
        <fullName evidence="1">Uncharacterized protein</fullName>
    </submittedName>
</protein>
<name>A0A537IR27_9BACT</name>
<dbReference type="EMBL" id="VBAP01000066">
    <property type="protein sequence ID" value="TMI73793.1"/>
    <property type="molecule type" value="Genomic_DNA"/>
</dbReference>
<sequence>MSTREPAFASPQEEREYLMKVKTELDACQTKADVVRVWKAHYLKIGHRKLGRLLVGREVDELIRSRE</sequence>
<dbReference type="Proteomes" id="UP000318834">
    <property type="component" value="Unassembled WGS sequence"/>
</dbReference>
<reference evidence="1 2" key="1">
    <citation type="journal article" date="2019" name="Nat. Microbiol.">
        <title>Mediterranean grassland soil C-N compound turnover is dependent on rainfall and depth, and is mediated by genomically divergent microorganisms.</title>
        <authorList>
            <person name="Diamond S."/>
            <person name="Andeer P.F."/>
            <person name="Li Z."/>
            <person name="Crits-Christoph A."/>
            <person name="Burstein D."/>
            <person name="Anantharaman K."/>
            <person name="Lane K.R."/>
            <person name="Thomas B.C."/>
            <person name="Pan C."/>
            <person name="Northen T.R."/>
            <person name="Banfield J.F."/>
        </authorList>
    </citation>
    <scope>NUCLEOTIDE SEQUENCE [LARGE SCALE GENOMIC DNA]</scope>
    <source>
        <strain evidence="1">NP_8</strain>
    </source>
</reference>
<comment type="caution">
    <text evidence="1">The sequence shown here is derived from an EMBL/GenBank/DDBJ whole genome shotgun (WGS) entry which is preliminary data.</text>
</comment>
<evidence type="ECO:0000313" key="1">
    <source>
        <dbReference type="EMBL" id="TMI73793.1"/>
    </source>
</evidence>
<accession>A0A537IR27</accession>
<proteinExistence type="predicted"/>
<evidence type="ECO:0000313" key="2">
    <source>
        <dbReference type="Proteomes" id="UP000318834"/>
    </source>
</evidence>
<dbReference type="AlphaFoldDB" id="A0A537IR27"/>